<evidence type="ECO:0000313" key="7">
    <source>
        <dbReference type="EMBL" id="XBT18634.1"/>
    </source>
</evidence>
<dbReference type="InterPro" id="IPR000630">
    <property type="entry name" value="Ribosomal_uS8"/>
</dbReference>
<dbReference type="GO" id="GO:0003735">
    <property type="term" value="F:structural constituent of ribosome"/>
    <property type="evidence" value="ECO:0007669"/>
    <property type="project" value="InterPro"/>
</dbReference>
<comment type="similarity">
    <text evidence="1">Belongs to the universal ribosomal protein uS8 family.</text>
</comment>
<accession>A0AAU7QSG4</accession>
<evidence type="ECO:0000256" key="3">
    <source>
        <dbReference type="ARBA" id="ARBA00023274"/>
    </source>
</evidence>
<dbReference type="AlphaFoldDB" id="A0AAU7QSG4"/>
<proteinExistence type="inferred from homology"/>
<dbReference type="GO" id="GO:0005840">
    <property type="term" value="C:ribosome"/>
    <property type="evidence" value="ECO:0007669"/>
    <property type="project" value="UniProtKB-KW"/>
</dbReference>
<dbReference type="Gene3D" id="3.30.1370.30">
    <property type="match status" value="1"/>
</dbReference>
<dbReference type="SUPFAM" id="SSF56047">
    <property type="entry name" value="Ribosomal protein S8"/>
    <property type="match status" value="1"/>
</dbReference>
<keyword evidence="2 7" id="KW-0689">Ribosomal protein</keyword>
<keyword evidence="3" id="KW-0687">Ribonucleoprotein</keyword>
<protein>
    <recommendedName>
        <fullName evidence="4">Small ribosomal subunit protein uS8</fullName>
    </recommendedName>
    <alternativeName>
        <fullName evidence="5">30S ribosomal protein S8</fullName>
    </alternativeName>
</protein>
<dbReference type="FunFam" id="3.30.1490.10:FF:000001">
    <property type="entry name" value="30S ribosomal protein S8"/>
    <property type="match status" value="1"/>
</dbReference>
<evidence type="ECO:0000256" key="4">
    <source>
        <dbReference type="ARBA" id="ARBA00035258"/>
    </source>
</evidence>
<dbReference type="GO" id="GO:0005737">
    <property type="term" value="C:cytoplasm"/>
    <property type="evidence" value="ECO:0007669"/>
    <property type="project" value="UniProtKB-ARBA"/>
</dbReference>
<evidence type="ECO:0000256" key="5">
    <source>
        <dbReference type="ARBA" id="ARBA00035525"/>
    </source>
</evidence>
<dbReference type="PANTHER" id="PTHR11758">
    <property type="entry name" value="40S RIBOSOMAL PROTEIN S15A"/>
    <property type="match status" value="1"/>
</dbReference>
<reference evidence="7" key="1">
    <citation type="submission" date="2024-06" db="EMBL/GenBank/DDBJ databases">
        <title>Diversity, functionality, and evolutionary history of bacterial symbionts in false click beetles (Coleoptera, Throscidae).</title>
        <authorList>
            <person name="Wierz J.C."/>
            <person name="Malm H."/>
            <person name="Kaltenpoth M."/>
            <person name="Engl T."/>
        </authorList>
    </citation>
    <scope>NUCLEOTIDE SEQUENCE</scope>
    <source>
        <strain evidence="7">Tcar</strain>
    </source>
</reference>
<dbReference type="GO" id="GO:1990904">
    <property type="term" value="C:ribonucleoprotein complex"/>
    <property type="evidence" value="ECO:0007669"/>
    <property type="project" value="UniProtKB-KW"/>
</dbReference>
<dbReference type="GO" id="GO:0006412">
    <property type="term" value="P:translation"/>
    <property type="evidence" value="ECO:0007669"/>
    <property type="project" value="InterPro"/>
</dbReference>
<dbReference type="InterPro" id="IPR035987">
    <property type="entry name" value="Ribosomal_uS8_sf"/>
</dbReference>
<dbReference type="EMBL" id="CP157896">
    <property type="protein sequence ID" value="XBT18634.1"/>
    <property type="molecule type" value="Genomic_DNA"/>
</dbReference>
<dbReference type="Gene3D" id="3.30.1490.10">
    <property type="match status" value="1"/>
</dbReference>
<name>A0AAU7QSG4_9FLAO</name>
<evidence type="ECO:0000256" key="2">
    <source>
        <dbReference type="ARBA" id="ARBA00022980"/>
    </source>
</evidence>
<evidence type="ECO:0000256" key="1">
    <source>
        <dbReference type="ARBA" id="ARBA00006471"/>
    </source>
</evidence>
<gene>
    <name evidence="7" type="ORF">ABNO60_00605</name>
</gene>
<sequence length="131" mass="15648">MLIKINLLINKIKNAICIKKKYIYFNYIKYIIKILFVLKKEGYIYNFVIINNYFFFKRKIKIYLKYVNNISVINKIKLISKPSRRVYIKSINIPIIKNNYGISILTTSKGILTNKNSILHKIGGEHLFYIY</sequence>
<comment type="subunit">
    <text evidence="6">Part of the 30S ribosomal subunit. Contacts proteins S5 and S12.</text>
</comment>
<organism evidence="7">
    <name type="scientific">Candidatus Shikimatogenerans sp. Tcar</name>
    <dbReference type="NCBI Taxonomy" id="3158565"/>
    <lineage>
        <taxon>Bacteria</taxon>
        <taxon>Pseudomonadati</taxon>
        <taxon>Bacteroidota</taxon>
        <taxon>Flavobacteriia</taxon>
        <taxon>Flavobacteriales</taxon>
        <taxon>Candidatus Shikimatogenerans</taxon>
    </lineage>
</organism>
<evidence type="ECO:0000256" key="6">
    <source>
        <dbReference type="ARBA" id="ARBA00046740"/>
    </source>
</evidence>
<dbReference type="Pfam" id="PF00410">
    <property type="entry name" value="Ribosomal_S8"/>
    <property type="match status" value="1"/>
</dbReference>